<dbReference type="PANTHER" id="PTHR34562">
    <property type="entry name" value="WPP DOMAIN-INTERACTING PROTEIN 2"/>
    <property type="match status" value="1"/>
</dbReference>
<sequence>MDLESECSVSVEENEVRQNESPHDGENGAKSNNGGSPDQKGKFDAFDTEEPQRLSGTNSPGSSPPTTKGYGLKKWRRIKRDVVKDQNTHLDSAKLLKRGLSGGANTSKAQPFPHDIQQNSEGSIGSSNVFKNVVFTDGFAVGTDSENSEDRSSKSSTAASAPQSRHDLLAFVKENSQSKNINSNDSANSTQKVQHGKGQIEGSKKLRGERVKTRKKNSNSSMDSDSSSNNNRGAFTVTSNGKHSGGPNLYYEGNSGDGHANEHFPDKAQAGYCKENVVEDEDVFQGNMATKFSWDLKEEKGDNKLSSTVEDPLAESIRSLQSVQEALAEGLSFLISLMLRDI</sequence>
<evidence type="ECO:0000313" key="3">
    <source>
        <dbReference type="Proteomes" id="UP001293593"/>
    </source>
</evidence>
<organism evidence="2 3">
    <name type="scientific">Acacia crassicarpa</name>
    <name type="common">northern wattle</name>
    <dbReference type="NCBI Taxonomy" id="499986"/>
    <lineage>
        <taxon>Eukaryota</taxon>
        <taxon>Viridiplantae</taxon>
        <taxon>Streptophyta</taxon>
        <taxon>Embryophyta</taxon>
        <taxon>Tracheophyta</taxon>
        <taxon>Spermatophyta</taxon>
        <taxon>Magnoliopsida</taxon>
        <taxon>eudicotyledons</taxon>
        <taxon>Gunneridae</taxon>
        <taxon>Pentapetalae</taxon>
        <taxon>rosids</taxon>
        <taxon>fabids</taxon>
        <taxon>Fabales</taxon>
        <taxon>Fabaceae</taxon>
        <taxon>Caesalpinioideae</taxon>
        <taxon>mimosoid clade</taxon>
        <taxon>Acacieae</taxon>
        <taxon>Acacia</taxon>
    </lineage>
</organism>
<name>A0AAE1TAR7_9FABA</name>
<feature type="compositionally biased region" description="Polar residues" evidence="1">
    <location>
        <begin position="116"/>
        <end position="125"/>
    </location>
</feature>
<comment type="caution">
    <text evidence="2">The sequence shown here is derived from an EMBL/GenBank/DDBJ whole genome shotgun (WGS) entry which is preliminary data.</text>
</comment>
<dbReference type="EMBL" id="JAWXYG010000003">
    <property type="protein sequence ID" value="KAK4278508.1"/>
    <property type="molecule type" value="Genomic_DNA"/>
</dbReference>
<reference evidence="2" key="1">
    <citation type="submission" date="2023-10" db="EMBL/GenBank/DDBJ databases">
        <title>Chromosome-level genome of the transformable northern wattle, Acacia crassicarpa.</title>
        <authorList>
            <person name="Massaro I."/>
            <person name="Sinha N.R."/>
            <person name="Poethig S."/>
            <person name="Leichty A.R."/>
        </authorList>
    </citation>
    <scope>NUCLEOTIDE SEQUENCE</scope>
    <source>
        <strain evidence="2">Acra3RX</strain>
        <tissue evidence="2">Leaf</tissue>
    </source>
</reference>
<feature type="region of interest" description="Disordered" evidence="1">
    <location>
        <begin position="140"/>
        <end position="250"/>
    </location>
</feature>
<feature type="compositionally biased region" description="Basic and acidic residues" evidence="1">
    <location>
        <begin position="80"/>
        <end position="94"/>
    </location>
</feature>
<feature type="compositionally biased region" description="Polar residues" evidence="1">
    <location>
        <begin position="174"/>
        <end position="193"/>
    </location>
</feature>
<feature type="compositionally biased region" description="Basic and acidic residues" evidence="1">
    <location>
        <begin position="202"/>
        <end position="211"/>
    </location>
</feature>
<dbReference type="PANTHER" id="PTHR34562:SF8">
    <property type="entry name" value="WPP DOMAIN-INTERACTING PROTEIN 1"/>
    <property type="match status" value="1"/>
</dbReference>
<feature type="compositionally biased region" description="Low complexity" evidence="1">
    <location>
        <begin position="218"/>
        <end position="231"/>
    </location>
</feature>
<accession>A0AAE1TAR7</accession>
<protein>
    <submittedName>
        <fullName evidence="2">Uncharacterized protein</fullName>
    </submittedName>
</protein>
<keyword evidence="3" id="KW-1185">Reference proteome</keyword>
<feature type="compositionally biased region" description="Basic and acidic residues" evidence="1">
    <location>
        <begin position="14"/>
        <end position="27"/>
    </location>
</feature>
<evidence type="ECO:0000313" key="2">
    <source>
        <dbReference type="EMBL" id="KAK4278508.1"/>
    </source>
</evidence>
<dbReference type="Proteomes" id="UP001293593">
    <property type="component" value="Unassembled WGS sequence"/>
</dbReference>
<gene>
    <name evidence="2" type="ORF">QN277_016346</name>
</gene>
<feature type="compositionally biased region" description="Low complexity" evidence="1">
    <location>
        <begin position="1"/>
        <end position="11"/>
    </location>
</feature>
<feature type="compositionally biased region" description="Polar residues" evidence="1">
    <location>
        <begin position="232"/>
        <end position="242"/>
    </location>
</feature>
<evidence type="ECO:0000256" key="1">
    <source>
        <dbReference type="SAM" id="MobiDB-lite"/>
    </source>
</evidence>
<dbReference type="InterPro" id="IPR044696">
    <property type="entry name" value="WIP1/2/3"/>
</dbReference>
<proteinExistence type="predicted"/>
<feature type="compositionally biased region" description="Low complexity" evidence="1">
    <location>
        <begin position="55"/>
        <end position="69"/>
    </location>
</feature>
<dbReference type="AlphaFoldDB" id="A0AAE1TAR7"/>
<feature type="region of interest" description="Disordered" evidence="1">
    <location>
        <begin position="1"/>
        <end position="125"/>
    </location>
</feature>